<dbReference type="PANTHER" id="PTHR15644:SF2">
    <property type="entry name" value="OSTEOPETROSIS-ASSOCIATED TRANSMEMBRANE PROTEIN 1"/>
    <property type="match status" value="1"/>
</dbReference>
<proteinExistence type="predicted"/>
<feature type="transmembrane region" description="Helical" evidence="1">
    <location>
        <begin position="12"/>
        <end position="31"/>
    </location>
</feature>
<dbReference type="GeneID" id="106153730"/>
<dbReference type="Proteomes" id="UP000085678">
    <property type="component" value="Unplaced"/>
</dbReference>
<sequence>MAKLTRVVNSAQEFSIFLFVCSFYFVGYYPALCIESKFNYMGNDTIYSISVNGIPGSSNDEDTWTGLEQGEHSVYVDFYKYFGSQLASHLTSLESSATVSGSVDLVQDKILPRCKAFLDLFGIAASKFTSCAITNGRPMRFCERCVADYQITRDRYEEIEKDDYHDTTTGMTCKDLLLNADRIMIIQHAKQFVENLWEKSHCNSCFAHFEYNKTTSAVTFQYDNRTLEFRKRLMQTEKCMNITEDLILSHVNKSACEVCQPDYNDLNEYYSGIEETQKHKVCMDIADAMNMTRLRWSKTFKCTKKHRDVVPVLLLTVFFTFMPVMFYIGSKIHGVREERKIMKQKRMKTVVSSMDSST</sequence>
<reference evidence="3" key="1">
    <citation type="submission" date="2025-08" db="UniProtKB">
        <authorList>
            <consortium name="RefSeq"/>
        </authorList>
    </citation>
    <scope>IDENTIFICATION</scope>
    <source>
        <tissue evidence="3">Gonads</tissue>
    </source>
</reference>
<dbReference type="RefSeq" id="XP_013383256.1">
    <property type="nucleotide sequence ID" value="XM_013527802.1"/>
</dbReference>
<dbReference type="GO" id="GO:0005829">
    <property type="term" value="C:cytosol"/>
    <property type="evidence" value="ECO:0007669"/>
    <property type="project" value="TreeGrafter"/>
</dbReference>
<evidence type="ECO:0000256" key="1">
    <source>
        <dbReference type="SAM" id="Phobius"/>
    </source>
</evidence>
<keyword evidence="1 3" id="KW-0812">Transmembrane</keyword>
<feature type="transmembrane region" description="Helical" evidence="1">
    <location>
        <begin position="309"/>
        <end position="329"/>
    </location>
</feature>
<keyword evidence="1" id="KW-1133">Transmembrane helix</keyword>
<keyword evidence="1" id="KW-0472">Membrane</keyword>
<protein>
    <submittedName>
        <fullName evidence="3">Osteopetrosis-associated transmembrane protein 1</fullName>
    </submittedName>
</protein>
<name>A0A1S3HCL3_LINAN</name>
<dbReference type="InParanoid" id="A0A1S3HCL3"/>
<dbReference type="FunCoup" id="A0A1S3HCL3">
    <property type="interactions" value="1072"/>
</dbReference>
<dbReference type="KEGG" id="lak:106153730"/>
<keyword evidence="2" id="KW-1185">Reference proteome</keyword>
<dbReference type="STRING" id="7574.A0A1S3HCL3"/>
<gene>
    <name evidence="3" type="primary">LOC106153730</name>
</gene>
<dbReference type="PANTHER" id="PTHR15644">
    <property type="entry name" value="OSTEOPETROSIS ASSOCIATED TRANSMEMBRANE PROTEIN 1"/>
    <property type="match status" value="1"/>
</dbReference>
<evidence type="ECO:0000313" key="3">
    <source>
        <dbReference type="RefSeq" id="XP_013383256.1"/>
    </source>
</evidence>
<evidence type="ECO:0000313" key="2">
    <source>
        <dbReference type="Proteomes" id="UP000085678"/>
    </source>
</evidence>
<dbReference type="Pfam" id="PF09777">
    <property type="entry name" value="OSTMP1"/>
    <property type="match status" value="1"/>
</dbReference>
<dbReference type="AlphaFoldDB" id="A0A1S3HCL3"/>
<dbReference type="OrthoDB" id="8021850at2759"/>
<organism evidence="2 3">
    <name type="scientific">Lingula anatina</name>
    <name type="common">Brachiopod</name>
    <name type="synonym">Lingula unguis</name>
    <dbReference type="NCBI Taxonomy" id="7574"/>
    <lineage>
        <taxon>Eukaryota</taxon>
        <taxon>Metazoa</taxon>
        <taxon>Spiralia</taxon>
        <taxon>Lophotrochozoa</taxon>
        <taxon>Brachiopoda</taxon>
        <taxon>Linguliformea</taxon>
        <taxon>Lingulata</taxon>
        <taxon>Lingulida</taxon>
        <taxon>Linguloidea</taxon>
        <taxon>Lingulidae</taxon>
        <taxon>Lingula</taxon>
    </lineage>
</organism>
<dbReference type="InterPro" id="IPR019172">
    <property type="entry name" value="Osteopetrosis-assoc_TM_1"/>
</dbReference>
<accession>A0A1S3HCL3</accession>